<dbReference type="EC" id="2.5.1.74" evidence="8 9"/>
<dbReference type="PANTHER" id="PTHR13929:SF0">
    <property type="entry name" value="UBIA PRENYLTRANSFERASE DOMAIN-CONTAINING PROTEIN 1"/>
    <property type="match status" value="1"/>
</dbReference>
<dbReference type="InterPro" id="IPR044878">
    <property type="entry name" value="UbiA_sf"/>
</dbReference>
<dbReference type="RefSeq" id="WP_004337550.1">
    <property type="nucleotide sequence ID" value="NZ_JRNQ01000028.1"/>
</dbReference>
<dbReference type="Proteomes" id="UP000029525">
    <property type="component" value="Unassembled WGS sequence"/>
</dbReference>
<comment type="function">
    <text evidence="8">Conversion of 1,4-dihydroxy-2-naphthoate (DHNA) to demethylmenaquinone (DMK).</text>
</comment>
<comment type="pathway">
    <text evidence="8">Quinol/quinone metabolism; menaquinone biosynthesis; menaquinol from 1,4-dihydroxy-2-naphthoate: step 1/2.</text>
</comment>
<sequence>MLEENIIQNSTKAWILAARPKTLSGAAVPVMIGIAMAFRIVGWQNVQILAAALCLLFAFIMQVDANFINDYYDCLKGNDDSATRLGPKRACSEGWITLPAMKHGIIITTILACLCGLPLVYFGGWQMIIVGILCVVFSFLYTTKLSYLGLGDILVIVFFGIIPVCLTYYVCTQTTRLGLSFHPSVLEIPKNVVLTAIACGLIIDTLLIVNNYRDYDNDKRDGKITLVVRIGKKAAATLYFVLGLVGAHITALLIFKGYRLLDIVLASIIMLIYLSLHARTYRKMKRLEGKELNNVLGETARNIFVFGVLTTLSYVILTF</sequence>
<dbReference type="GO" id="GO:0046428">
    <property type="term" value="F:1,4-dihydroxy-2-naphthoate polyprenyltransferase activity"/>
    <property type="evidence" value="ECO:0007669"/>
    <property type="project" value="UniProtKB-UniRule"/>
</dbReference>
<comment type="subcellular location">
    <subcellularLocation>
        <location evidence="8">Cell membrane</location>
        <topology evidence="8">Multi-pass membrane protein</topology>
    </subcellularLocation>
    <subcellularLocation>
        <location evidence="1">Membrane</location>
        <topology evidence="1">Multi-pass membrane protein</topology>
    </subcellularLocation>
</comment>
<evidence type="ECO:0000256" key="2">
    <source>
        <dbReference type="ARBA" id="ARBA00022428"/>
    </source>
</evidence>
<evidence type="ECO:0000256" key="3">
    <source>
        <dbReference type="ARBA" id="ARBA00022475"/>
    </source>
</evidence>
<evidence type="ECO:0000256" key="6">
    <source>
        <dbReference type="ARBA" id="ARBA00022989"/>
    </source>
</evidence>
<keyword evidence="6 8" id="KW-1133">Transmembrane helix</keyword>
<accession>A0A096BQ36</accession>
<dbReference type="UniPathway" id="UPA00079">
    <property type="reaction ID" value="UER00168"/>
</dbReference>
<evidence type="ECO:0000256" key="4">
    <source>
        <dbReference type="ARBA" id="ARBA00022679"/>
    </source>
</evidence>
<evidence type="ECO:0000256" key="7">
    <source>
        <dbReference type="ARBA" id="ARBA00023136"/>
    </source>
</evidence>
<dbReference type="OrthoDB" id="9767568at2"/>
<dbReference type="InterPro" id="IPR026046">
    <property type="entry name" value="UBIAD1"/>
</dbReference>
<keyword evidence="2 8" id="KW-0474">Menaquinone biosynthesis</keyword>
<dbReference type="PIRSF" id="PIRSF005355">
    <property type="entry name" value="UBIAD1"/>
    <property type="match status" value="1"/>
</dbReference>
<protein>
    <recommendedName>
        <fullName evidence="8 9">1,4-dihydroxy-2-naphthoate octaprenyltransferase</fullName>
        <shortName evidence="8">DHNA-octaprenyltransferase</shortName>
        <ecNumber evidence="8 9">2.5.1.74</ecNumber>
    </recommendedName>
</protein>
<dbReference type="GO" id="GO:0005886">
    <property type="term" value="C:plasma membrane"/>
    <property type="evidence" value="ECO:0007669"/>
    <property type="project" value="UniProtKB-SubCell"/>
</dbReference>
<proteinExistence type="inferred from homology"/>
<dbReference type="InterPro" id="IPR004657">
    <property type="entry name" value="MenA"/>
</dbReference>
<evidence type="ECO:0000313" key="11">
    <source>
        <dbReference type="Proteomes" id="UP000029525"/>
    </source>
</evidence>
<dbReference type="InterPro" id="IPR000537">
    <property type="entry name" value="UbiA_prenyltransferase"/>
</dbReference>
<feature type="transmembrane region" description="Helical" evidence="8">
    <location>
        <begin position="260"/>
        <end position="278"/>
    </location>
</feature>
<dbReference type="HAMAP" id="MF_01937">
    <property type="entry name" value="MenA_1"/>
    <property type="match status" value="1"/>
</dbReference>
<dbReference type="Gene3D" id="1.10.357.140">
    <property type="entry name" value="UbiA prenyltransferase"/>
    <property type="match status" value="1"/>
</dbReference>
<gene>
    <name evidence="8" type="primary">menA</name>
    <name evidence="10" type="ORF">HMPREF0647_05410</name>
</gene>
<evidence type="ECO:0000313" key="10">
    <source>
        <dbReference type="EMBL" id="KGF44767.1"/>
    </source>
</evidence>
<feature type="transmembrane region" description="Helical" evidence="8">
    <location>
        <begin position="150"/>
        <end position="171"/>
    </location>
</feature>
<keyword evidence="5 8" id="KW-0812">Transmembrane</keyword>
<keyword evidence="3 8" id="KW-1003">Cell membrane</keyword>
<comment type="caution">
    <text evidence="10">The sequence shown here is derived from an EMBL/GenBank/DDBJ whole genome shotgun (WGS) entry which is preliminary data.</text>
</comment>
<feature type="transmembrane region" description="Helical" evidence="8">
    <location>
        <begin position="299"/>
        <end position="317"/>
    </location>
</feature>
<dbReference type="EMBL" id="JRNQ01000028">
    <property type="protein sequence ID" value="KGF44767.1"/>
    <property type="molecule type" value="Genomic_DNA"/>
</dbReference>
<evidence type="ECO:0000256" key="5">
    <source>
        <dbReference type="ARBA" id="ARBA00022692"/>
    </source>
</evidence>
<feature type="transmembrane region" description="Helical" evidence="8">
    <location>
        <begin position="127"/>
        <end position="143"/>
    </location>
</feature>
<name>A0A096BQ36_9BACT</name>
<reference evidence="10 11" key="1">
    <citation type="submission" date="2014-07" db="EMBL/GenBank/DDBJ databases">
        <authorList>
            <person name="McCorrison J."/>
            <person name="Sanka R."/>
            <person name="Torralba M."/>
            <person name="Gillis M."/>
            <person name="Haft D.H."/>
            <person name="Methe B."/>
            <person name="Sutton G."/>
            <person name="Nelson K.E."/>
        </authorList>
    </citation>
    <scope>NUCLEOTIDE SEQUENCE [LARGE SCALE GENOMIC DNA]</scope>
    <source>
        <strain evidence="10 11">DNF00320</strain>
    </source>
</reference>
<dbReference type="NCBIfam" id="TIGR00751">
    <property type="entry name" value="menA"/>
    <property type="match status" value="1"/>
</dbReference>
<dbReference type="AlphaFoldDB" id="A0A096BQ36"/>
<feature type="transmembrane region" description="Helical" evidence="8">
    <location>
        <begin position="234"/>
        <end position="254"/>
    </location>
</feature>
<dbReference type="GeneID" id="78531581"/>
<dbReference type="PANTHER" id="PTHR13929">
    <property type="entry name" value="1,4-DIHYDROXY-2-NAPHTHOATE OCTAPRENYLTRANSFERASE"/>
    <property type="match status" value="1"/>
</dbReference>
<keyword evidence="4 8" id="KW-0808">Transferase</keyword>
<dbReference type="GO" id="GO:0042371">
    <property type="term" value="P:vitamin K biosynthetic process"/>
    <property type="evidence" value="ECO:0007669"/>
    <property type="project" value="TreeGrafter"/>
</dbReference>
<dbReference type="GO" id="GO:0009234">
    <property type="term" value="P:menaquinone biosynthetic process"/>
    <property type="evidence" value="ECO:0007669"/>
    <property type="project" value="UniProtKB-UniRule"/>
</dbReference>
<organism evidence="10 11">
    <name type="scientific">Prevotella bivia DNF00320</name>
    <dbReference type="NCBI Taxonomy" id="1401068"/>
    <lineage>
        <taxon>Bacteria</taxon>
        <taxon>Pseudomonadati</taxon>
        <taxon>Bacteroidota</taxon>
        <taxon>Bacteroidia</taxon>
        <taxon>Bacteroidales</taxon>
        <taxon>Prevotellaceae</taxon>
        <taxon>Prevotella</taxon>
    </lineage>
</organism>
<comment type="catalytic activity">
    <reaction evidence="8">
        <text>an all-trans-polyprenyl diphosphate + 1,4-dihydroxy-2-naphthoate + H(+) = a 2-demethylmenaquinol + CO2 + diphosphate</text>
        <dbReference type="Rhea" id="RHEA:26478"/>
        <dbReference type="Rhea" id="RHEA-COMP:9563"/>
        <dbReference type="Rhea" id="RHEA-COMP:9564"/>
        <dbReference type="ChEBI" id="CHEBI:11173"/>
        <dbReference type="ChEBI" id="CHEBI:15378"/>
        <dbReference type="ChEBI" id="CHEBI:16526"/>
        <dbReference type="ChEBI" id="CHEBI:33019"/>
        <dbReference type="ChEBI" id="CHEBI:55437"/>
        <dbReference type="ChEBI" id="CHEBI:58914"/>
        <dbReference type="EC" id="2.5.1.74"/>
    </reaction>
</comment>
<dbReference type="Pfam" id="PF01040">
    <property type="entry name" value="UbiA"/>
    <property type="match status" value="1"/>
</dbReference>
<comment type="similarity">
    <text evidence="8">Belongs to the MenA family. Type 1 subfamily.</text>
</comment>
<dbReference type="CDD" id="cd13962">
    <property type="entry name" value="PT_UbiA_UBIAD1"/>
    <property type="match status" value="1"/>
</dbReference>
<feature type="transmembrane region" description="Helical" evidence="8">
    <location>
        <begin position="191"/>
        <end position="213"/>
    </location>
</feature>
<evidence type="ECO:0000256" key="1">
    <source>
        <dbReference type="ARBA" id="ARBA00004141"/>
    </source>
</evidence>
<keyword evidence="7 8" id="KW-0472">Membrane</keyword>
<evidence type="ECO:0000256" key="9">
    <source>
        <dbReference type="NCBIfam" id="TIGR00751"/>
    </source>
</evidence>
<evidence type="ECO:0000256" key="8">
    <source>
        <dbReference type="HAMAP-Rule" id="MF_01937"/>
    </source>
</evidence>
<feature type="transmembrane region" description="Helical" evidence="8">
    <location>
        <begin position="48"/>
        <end position="68"/>
    </location>
</feature>